<dbReference type="Proteomes" id="UP000054632">
    <property type="component" value="Unassembled WGS sequence"/>
</dbReference>
<gene>
    <name evidence="2" type="ORF">T4A_1821</name>
</gene>
<protein>
    <submittedName>
        <fullName evidence="2">Uncharacterized protein</fullName>
    </submittedName>
</protein>
<dbReference type="AlphaFoldDB" id="A0A0V1EBD1"/>
<name>A0A0V1EBD1_TRIPS</name>
<organism evidence="2 3">
    <name type="scientific">Trichinella pseudospiralis</name>
    <name type="common">Parasitic roundworm</name>
    <dbReference type="NCBI Taxonomy" id="6337"/>
    <lineage>
        <taxon>Eukaryota</taxon>
        <taxon>Metazoa</taxon>
        <taxon>Ecdysozoa</taxon>
        <taxon>Nematoda</taxon>
        <taxon>Enoplea</taxon>
        <taxon>Dorylaimia</taxon>
        <taxon>Trichinellida</taxon>
        <taxon>Trichinellidae</taxon>
        <taxon>Trichinella</taxon>
    </lineage>
</organism>
<reference evidence="2 3" key="1">
    <citation type="submission" date="2015-01" db="EMBL/GenBank/DDBJ databases">
        <title>Evolution of Trichinella species and genotypes.</title>
        <authorList>
            <person name="Korhonen P.K."/>
            <person name="Edoardo P."/>
            <person name="Giuseppe L.R."/>
            <person name="Gasser R.B."/>
        </authorList>
    </citation>
    <scope>NUCLEOTIDE SEQUENCE [LARGE SCALE GENOMIC DNA]</scope>
    <source>
        <strain evidence="2">ISS13</strain>
    </source>
</reference>
<keyword evidence="1" id="KW-0472">Membrane</keyword>
<comment type="caution">
    <text evidence="2">The sequence shown here is derived from an EMBL/GenBank/DDBJ whole genome shotgun (WGS) entry which is preliminary data.</text>
</comment>
<evidence type="ECO:0000313" key="2">
    <source>
        <dbReference type="EMBL" id="KRY70936.1"/>
    </source>
</evidence>
<sequence length="59" mass="6654">METLIIQRPSGNAAAGNRRALEQFLEALMYLSSEPILFLFIIAYSVCSSMLLLMMNIKE</sequence>
<keyword evidence="1" id="KW-1133">Transmembrane helix</keyword>
<evidence type="ECO:0000256" key="1">
    <source>
        <dbReference type="SAM" id="Phobius"/>
    </source>
</evidence>
<feature type="transmembrane region" description="Helical" evidence="1">
    <location>
        <begin position="36"/>
        <end position="57"/>
    </location>
</feature>
<proteinExistence type="predicted"/>
<dbReference type="EMBL" id="JYDR01000064">
    <property type="protein sequence ID" value="KRY70936.1"/>
    <property type="molecule type" value="Genomic_DNA"/>
</dbReference>
<keyword evidence="1" id="KW-0812">Transmembrane</keyword>
<accession>A0A0V1EBD1</accession>
<evidence type="ECO:0000313" key="3">
    <source>
        <dbReference type="Proteomes" id="UP000054632"/>
    </source>
</evidence>